<dbReference type="OrthoDB" id="2019255at2759"/>
<gene>
    <name evidence="2" type="ORF">POTOM_038767</name>
</gene>
<sequence>MFFSPKSSSRRNNNVHGTVKLFQSSCIDMLRQILEAPNEEEISCCWRCLGEYARLLTHKCRLCLTGGQEVHNAIVSSIQDLASAFASYQDEVLVKREELLHLLKMPLQGENQRPSCKFYFAFLIFHVNRIDAEAKVLRNKLDGIMHSQKPSSEDQEKVFDEKAKAL</sequence>
<evidence type="ECO:0000313" key="2">
    <source>
        <dbReference type="EMBL" id="KAG6758420.1"/>
    </source>
</evidence>
<dbReference type="PANTHER" id="PTHR34121:SF1">
    <property type="entry name" value="FILAMIN-A-INTERACTING PROTEIN 1"/>
    <property type="match status" value="1"/>
</dbReference>
<dbReference type="PANTHER" id="PTHR34121">
    <property type="entry name" value="MYOSIN-11"/>
    <property type="match status" value="1"/>
</dbReference>
<accession>A0A8X8CLC4</accession>
<keyword evidence="3" id="KW-1185">Reference proteome</keyword>
<feature type="region of interest" description="Disordered" evidence="1">
    <location>
        <begin position="147"/>
        <end position="166"/>
    </location>
</feature>
<dbReference type="AlphaFoldDB" id="A0A8X8CLC4"/>
<reference evidence="2" key="1">
    <citation type="journal article" date="2020" name="bioRxiv">
        <title>Hybrid origin of Populus tomentosa Carr. identified through genome sequencing and phylogenomic analysis.</title>
        <authorList>
            <person name="An X."/>
            <person name="Gao K."/>
            <person name="Chen Z."/>
            <person name="Li J."/>
            <person name="Yang X."/>
            <person name="Yang X."/>
            <person name="Zhou J."/>
            <person name="Guo T."/>
            <person name="Zhao T."/>
            <person name="Huang S."/>
            <person name="Miao D."/>
            <person name="Khan W.U."/>
            <person name="Rao P."/>
            <person name="Ye M."/>
            <person name="Lei B."/>
            <person name="Liao W."/>
            <person name="Wang J."/>
            <person name="Ji L."/>
            <person name="Li Y."/>
            <person name="Guo B."/>
            <person name="Mustafa N.S."/>
            <person name="Li S."/>
            <person name="Yun Q."/>
            <person name="Keller S.R."/>
            <person name="Mao J."/>
            <person name="Zhang R."/>
            <person name="Strauss S.H."/>
        </authorList>
    </citation>
    <scope>NUCLEOTIDE SEQUENCE</scope>
    <source>
        <strain evidence="2">GM15</strain>
        <tissue evidence="2">Leaf</tissue>
    </source>
</reference>
<evidence type="ECO:0000256" key="1">
    <source>
        <dbReference type="SAM" id="MobiDB-lite"/>
    </source>
</evidence>
<organism evidence="2 3">
    <name type="scientific">Populus tomentosa</name>
    <name type="common">Chinese white poplar</name>
    <dbReference type="NCBI Taxonomy" id="118781"/>
    <lineage>
        <taxon>Eukaryota</taxon>
        <taxon>Viridiplantae</taxon>
        <taxon>Streptophyta</taxon>
        <taxon>Embryophyta</taxon>
        <taxon>Tracheophyta</taxon>
        <taxon>Spermatophyta</taxon>
        <taxon>Magnoliopsida</taxon>
        <taxon>eudicotyledons</taxon>
        <taxon>Gunneridae</taxon>
        <taxon>Pentapetalae</taxon>
        <taxon>rosids</taxon>
        <taxon>fabids</taxon>
        <taxon>Malpighiales</taxon>
        <taxon>Salicaceae</taxon>
        <taxon>Saliceae</taxon>
        <taxon>Populus</taxon>
    </lineage>
</organism>
<name>A0A8X8CLC4_POPTO</name>
<proteinExistence type="predicted"/>
<dbReference type="Proteomes" id="UP000886885">
    <property type="component" value="Chromosome 10D"/>
</dbReference>
<dbReference type="EMBL" id="JAAWWB010000020">
    <property type="protein sequence ID" value="KAG6758420.1"/>
    <property type="molecule type" value="Genomic_DNA"/>
</dbReference>
<evidence type="ECO:0000313" key="3">
    <source>
        <dbReference type="Proteomes" id="UP000886885"/>
    </source>
</evidence>
<feature type="compositionally biased region" description="Basic and acidic residues" evidence="1">
    <location>
        <begin position="151"/>
        <end position="166"/>
    </location>
</feature>
<comment type="caution">
    <text evidence="2">The sequence shown here is derived from an EMBL/GenBank/DDBJ whole genome shotgun (WGS) entry which is preliminary data.</text>
</comment>
<protein>
    <submittedName>
        <fullName evidence="2">Uncharacterized protein</fullName>
    </submittedName>
</protein>